<name>A0A833VRN2_9POAL</name>
<feature type="region of interest" description="Disordered" evidence="1">
    <location>
        <begin position="321"/>
        <end position="386"/>
    </location>
</feature>
<proteinExistence type="predicted"/>
<feature type="compositionally biased region" description="Basic and acidic residues" evidence="1">
    <location>
        <begin position="328"/>
        <end position="354"/>
    </location>
</feature>
<reference evidence="2" key="1">
    <citation type="submission" date="2020-01" db="EMBL/GenBank/DDBJ databases">
        <title>Genome sequence of Kobresia littledalei, the first chromosome-level genome in the family Cyperaceae.</title>
        <authorList>
            <person name="Qu G."/>
        </authorList>
    </citation>
    <scope>NUCLEOTIDE SEQUENCE</scope>
    <source>
        <strain evidence="2">C.B.Clarke</strain>
        <tissue evidence="2">Leaf</tissue>
    </source>
</reference>
<evidence type="ECO:0000313" key="2">
    <source>
        <dbReference type="EMBL" id="KAF3338940.1"/>
    </source>
</evidence>
<evidence type="ECO:0000256" key="1">
    <source>
        <dbReference type="SAM" id="MobiDB-lite"/>
    </source>
</evidence>
<accession>A0A833VRN2</accession>
<comment type="caution">
    <text evidence="2">The sequence shown here is derived from an EMBL/GenBank/DDBJ whole genome shotgun (WGS) entry which is preliminary data.</text>
</comment>
<protein>
    <recommendedName>
        <fullName evidence="4">DUF4283 domain-containing protein</fullName>
    </recommendedName>
</protein>
<keyword evidence="3" id="KW-1185">Reference proteome</keyword>
<evidence type="ECO:0000313" key="3">
    <source>
        <dbReference type="Proteomes" id="UP000623129"/>
    </source>
</evidence>
<dbReference type="Proteomes" id="UP000623129">
    <property type="component" value="Unassembled WGS sequence"/>
</dbReference>
<evidence type="ECO:0008006" key="4">
    <source>
        <dbReference type="Google" id="ProtNLM"/>
    </source>
</evidence>
<dbReference type="AlphaFoldDB" id="A0A833VRN2"/>
<organism evidence="2 3">
    <name type="scientific">Carex littledalei</name>
    <dbReference type="NCBI Taxonomy" id="544730"/>
    <lineage>
        <taxon>Eukaryota</taxon>
        <taxon>Viridiplantae</taxon>
        <taxon>Streptophyta</taxon>
        <taxon>Embryophyta</taxon>
        <taxon>Tracheophyta</taxon>
        <taxon>Spermatophyta</taxon>
        <taxon>Magnoliopsida</taxon>
        <taxon>Liliopsida</taxon>
        <taxon>Poales</taxon>
        <taxon>Cyperaceae</taxon>
        <taxon>Cyperoideae</taxon>
        <taxon>Cariceae</taxon>
        <taxon>Carex</taxon>
        <taxon>Carex subgen. Euthyceras</taxon>
    </lineage>
</organism>
<dbReference type="EMBL" id="SWLB01000004">
    <property type="protein sequence ID" value="KAF3338940.1"/>
    <property type="molecule type" value="Genomic_DNA"/>
</dbReference>
<sequence length="479" mass="53472">MVRPEVMEVALKQPCLRFLPNKAIRDFDEVIQKGIVLKDDLAFGKDFIQTHLVKEHPVKDFIWTPRLLGENLFLIDTPDVSWRAAVIAQGHIVLGDVVFQVTPFDFLSHDGGSEPVQVWVNVTGFPPKLWRIQEYRRLVESFGGFLIDVDPRSSGHYDFTVLRLKVGVPNVRCIPDGRILHFVGDAQQHRYYFLTFEIDGWKQGRGTNIFRQGAYWQNKRGGKDVLVLDTGTKVMKVSEKQGSGQGIVISERKYEEVKSKPIEEVKGKGKNVMIEERKAIEEDKDEDLLDSNMFSVLGDERASGDRTVEMVGESSRQIAVVPPPVQPEPRHSERLKEKITGGKEAKGLSKELKKTSQQKGPLTGVKGQKATAVPGGSKGDKSTSSGMDSLKTDFPFSHFSDAVVLDLFEKSGFVIKGSVDDKLNSIRKLRGFSKDNFEAILDDTVLLGSLSEIKKGNVVLKQNLISYTSPGANQFLNDV</sequence>
<gene>
    <name evidence="2" type="ORF">FCM35_KLT16411</name>
</gene>